<evidence type="ECO:0000256" key="5">
    <source>
        <dbReference type="SAM" id="Coils"/>
    </source>
</evidence>
<dbReference type="GO" id="GO:0005813">
    <property type="term" value="C:centrosome"/>
    <property type="evidence" value="ECO:0007669"/>
    <property type="project" value="UniProtKB-SubCell"/>
</dbReference>
<dbReference type="KEGG" id="ncc:104958329"/>
<keyword evidence="5" id="KW-0175">Coiled coil</keyword>
<organism evidence="6 7">
    <name type="scientific">Notothenia coriiceps</name>
    <name type="common">black rockcod</name>
    <dbReference type="NCBI Taxonomy" id="8208"/>
    <lineage>
        <taxon>Eukaryota</taxon>
        <taxon>Metazoa</taxon>
        <taxon>Chordata</taxon>
        <taxon>Craniata</taxon>
        <taxon>Vertebrata</taxon>
        <taxon>Euteleostomi</taxon>
        <taxon>Actinopterygii</taxon>
        <taxon>Neopterygii</taxon>
        <taxon>Teleostei</taxon>
        <taxon>Neoteleostei</taxon>
        <taxon>Acanthomorphata</taxon>
        <taxon>Eupercaria</taxon>
        <taxon>Perciformes</taxon>
        <taxon>Notothenioidei</taxon>
        <taxon>Nototheniidae</taxon>
        <taxon>Notothenia</taxon>
    </lineage>
</organism>
<evidence type="ECO:0000313" key="7">
    <source>
        <dbReference type="RefSeq" id="XP_010784352.1"/>
    </source>
</evidence>
<dbReference type="PANTHER" id="PTHR18905">
    <property type="entry name" value="NINEIN"/>
    <property type="match status" value="1"/>
</dbReference>
<dbReference type="GeneID" id="104958329"/>
<evidence type="ECO:0000313" key="6">
    <source>
        <dbReference type="Proteomes" id="UP000504611"/>
    </source>
</evidence>
<dbReference type="OrthoDB" id="5799458at2759"/>
<keyword evidence="2" id="KW-0963">Cytoplasm</keyword>
<dbReference type="PANTHER" id="PTHR18905:SF12">
    <property type="entry name" value="NINEIN-LIKE PROTEIN"/>
    <property type="match status" value="1"/>
</dbReference>
<dbReference type="AlphaFoldDB" id="A0A6I9P822"/>
<sequence length="203" mass="22365">MYCSSGLISGCGLLSLVKTDRRTALTRTTCYSQGSAALEECSVRSTSPSLLTAAGGGQRVLTRLDEGSGCTGPERVLNLWREEGIKNSRDILQTLDFSLEERLSLVDLTLALDNELLVSGNGIHQAALISYKNEIQHLQVQVEQACRQRDKMKADLEQAEQRNLQLVGEVDERHACMETLNHSRIRPSTHSNSPVIDPQLTCI</sequence>
<evidence type="ECO:0000256" key="4">
    <source>
        <dbReference type="ARBA" id="ARBA00023212"/>
    </source>
</evidence>
<keyword evidence="4" id="KW-0206">Cytoskeleton</keyword>
<dbReference type="Proteomes" id="UP000504611">
    <property type="component" value="Unplaced"/>
</dbReference>
<dbReference type="GO" id="GO:0034454">
    <property type="term" value="P:microtubule anchoring at centrosome"/>
    <property type="evidence" value="ECO:0007669"/>
    <property type="project" value="TreeGrafter"/>
</dbReference>
<evidence type="ECO:0000256" key="1">
    <source>
        <dbReference type="ARBA" id="ARBA00004300"/>
    </source>
</evidence>
<accession>A0A6I9P822</accession>
<keyword evidence="3" id="KW-0597">Phosphoprotein</keyword>
<evidence type="ECO:0000256" key="2">
    <source>
        <dbReference type="ARBA" id="ARBA00022490"/>
    </source>
</evidence>
<proteinExistence type="predicted"/>
<protein>
    <submittedName>
        <fullName evidence="7">Ninein-like protein</fullName>
    </submittedName>
</protein>
<keyword evidence="6" id="KW-1185">Reference proteome</keyword>
<feature type="coiled-coil region" evidence="5">
    <location>
        <begin position="128"/>
        <end position="169"/>
    </location>
</feature>
<reference evidence="7" key="1">
    <citation type="submission" date="2025-08" db="UniProtKB">
        <authorList>
            <consortium name="RefSeq"/>
        </authorList>
    </citation>
    <scope>IDENTIFICATION</scope>
    <source>
        <tissue evidence="7">Muscle</tissue>
    </source>
</reference>
<name>A0A6I9P822_9TELE</name>
<evidence type="ECO:0000256" key="3">
    <source>
        <dbReference type="ARBA" id="ARBA00022553"/>
    </source>
</evidence>
<gene>
    <name evidence="7" type="primary">LOC104958329</name>
</gene>
<dbReference type="RefSeq" id="XP_010784352.1">
    <property type="nucleotide sequence ID" value="XM_010786050.1"/>
</dbReference>
<comment type="subcellular location">
    <subcellularLocation>
        <location evidence="1">Cytoplasm</location>
        <location evidence="1">Cytoskeleton</location>
        <location evidence="1">Microtubule organizing center</location>
        <location evidence="1">Centrosome</location>
    </subcellularLocation>
</comment>